<evidence type="ECO:0000313" key="1">
    <source>
        <dbReference type="EMBL" id="KAI8683456.1"/>
    </source>
</evidence>
<organism evidence="1 2">
    <name type="scientific">Fusarium keratoplasticum</name>
    <dbReference type="NCBI Taxonomy" id="1328300"/>
    <lineage>
        <taxon>Eukaryota</taxon>
        <taxon>Fungi</taxon>
        <taxon>Dikarya</taxon>
        <taxon>Ascomycota</taxon>
        <taxon>Pezizomycotina</taxon>
        <taxon>Sordariomycetes</taxon>
        <taxon>Hypocreomycetidae</taxon>
        <taxon>Hypocreales</taxon>
        <taxon>Nectriaceae</taxon>
        <taxon>Fusarium</taxon>
        <taxon>Fusarium solani species complex</taxon>
    </lineage>
</organism>
<keyword evidence="2" id="KW-1185">Reference proteome</keyword>
<dbReference type="Proteomes" id="UP001065298">
    <property type="component" value="Chromosome 1"/>
</dbReference>
<protein>
    <submittedName>
        <fullName evidence="1">Uncharacterized protein</fullName>
    </submittedName>
</protein>
<accession>A0ACC0RBF8</accession>
<evidence type="ECO:0000313" key="2">
    <source>
        <dbReference type="Proteomes" id="UP001065298"/>
    </source>
</evidence>
<comment type="caution">
    <text evidence="1">The sequence shown here is derived from an EMBL/GenBank/DDBJ whole genome shotgun (WGS) entry which is preliminary data.</text>
</comment>
<dbReference type="EMBL" id="CM046503">
    <property type="protein sequence ID" value="KAI8683456.1"/>
    <property type="molecule type" value="Genomic_DNA"/>
</dbReference>
<sequence>MPRRKRTKRDVESLVEVVAEQKPFPLLMLPELVFHLIFSYLKPSEMSGISRSSTSFRSLLLPYVFYAVRFDGTAADISRMLEAFLYHRRQRVMQPLWESVRCFTVSPNPARGKPRGVEVMNKLPNRILEGLRRTARVRTVVLDLDNLAHGLQERFIMSLKASPGWPEVTNLSVTTTGRYAESIVNHWLPDSVNCRAPWDRNTLGALTRHSTMPFRAMSNGAGQMTRMYLGHNLLVIRTRANLPCLLTPWVGEEVRKQLEWLVIGYFDAWHKPYLSHCTINTVSDSERLAGGTQCLIEILAIMPRLRRFAFWVDRRGLGPCLVRQVWTIDPKPLTMAEVDDWYTNLVQNIAKSLPKLEKLAIMDNNGVVYVGTRALEGHDITVSREMLEAGSQKFPQGIYD</sequence>
<gene>
    <name evidence="1" type="ORF">NCS57_00009800</name>
</gene>
<name>A0ACC0RBF8_9HYPO</name>
<proteinExistence type="predicted"/>
<reference evidence="1" key="1">
    <citation type="submission" date="2022-06" db="EMBL/GenBank/DDBJ databases">
        <title>Fusarium solani species complex genomes reveal bases of compartmentalisation and animal pathogenesis.</title>
        <authorList>
            <person name="Tsai I.J."/>
        </authorList>
    </citation>
    <scope>NUCLEOTIDE SEQUENCE</scope>
    <source>
        <strain evidence="1">Fu6.1</strain>
    </source>
</reference>